<protein>
    <submittedName>
        <fullName evidence="4">AMIN domain-containing protein</fullName>
    </submittedName>
</protein>
<feature type="region of interest" description="Disordered" evidence="1">
    <location>
        <begin position="158"/>
        <end position="237"/>
    </location>
</feature>
<dbReference type="Pfam" id="PF11741">
    <property type="entry name" value="AMIN"/>
    <property type="match status" value="1"/>
</dbReference>
<feature type="compositionally biased region" description="Polar residues" evidence="1">
    <location>
        <begin position="169"/>
        <end position="182"/>
    </location>
</feature>
<dbReference type="RefSeq" id="WP_124144426.1">
    <property type="nucleotide sequence ID" value="NZ_CAWOKI010000018.1"/>
</dbReference>
<reference evidence="4 5" key="1">
    <citation type="journal article" date="2018" name="ACS Chem. Biol.">
        <title>Ketoreductase domain dysfunction expands chemodiversity: malyngamide biosynthesis in the cyanobacterium Okeania hirsuta.</title>
        <authorList>
            <person name="Moss N.A."/>
            <person name="Leao T."/>
            <person name="Rankin M."/>
            <person name="McCullough T.M."/>
            <person name="Qu P."/>
            <person name="Korobeynikov A."/>
            <person name="Smith J.L."/>
            <person name="Gerwick L."/>
            <person name="Gerwick W.H."/>
        </authorList>
    </citation>
    <scope>NUCLEOTIDE SEQUENCE [LARGE SCALE GENOMIC DNA]</scope>
    <source>
        <strain evidence="4 5">PAB10Feb10-1</strain>
    </source>
</reference>
<keyword evidence="5" id="KW-1185">Reference proteome</keyword>
<gene>
    <name evidence="4" type="ORF">D5R40_07045</name>
</gene>
<feature type="transmembrane region" description="Helical" evidence="2">
    <location>
        <begin position="16"/>
        <end position="33"/>
    </location>
</feature>
<dbReference type="Gene3D" id="2.60.40.3500">
    <property type="match status" value="1"/>
</dbReference>
<organism evidence="4 5">
    <name type="scientific">Okeania hirsuta</name>
    <dbReference type="NCBI Taxonomy" id="1458930"/>
    <lineage>
        <taxon>Bacteria</taxon>
        <taxon>Bacillati</taxon>
        <taxon>Cyanobacteriota</taxon>
        <taxon>Cyanophyceae</taxon>
        <taxon>Oscillatoriophycideae</taxon>
        <taxon>Oscillatoriales</taxon>
        <taxon>Microcoleaceae</taxon>
        <taxon>Okeania</taxon>
    </lineage>
</organism>
<dbReference type="EMBL" id="RCBY01000026">
    <property type="protein sequence ID" value="RQH49129.1"/>
    <property type="molecule type" value="Genomic_DNA"/>
</dbReference>
<accession>A0A3N6P3B2</accession>
<keyword evidence="2" id="KW-0472">Membrane</keyword>
<feature type="compositionally biased region" description="Low complexity" evidence="1">
    <location>
        <begin position="187"/>
        <end position="204"/>
    </location>
</feature>
<sequence>MPNQYLSPKNLLKSKFLLKFIGLVGTLVINWSFTRPVFAAFLTNWFFDPDNNQLQFTLPSGTAPSFSLENKPARLIVYIPNTEVSVDVTELYPAGLVRRVSLSQEQPEQAKVIIDFAPEVVISSKQVQLEQVEPQENSWQLSLLVAEGEFSEPAEAIISGPTEPENTELENAQTTNQQLTEPENTELENAQTTQEEENNQTSTQPKQDSVGLLDTAPEQESPLPNPGPSAEPSVPFLVIPTDRPGRFRSPIVDAFDNEKPETETSQVVETPTLQTREEQETVISLPPESREKSKYNTTESVGVITFGEPLPGSSGQKQSEDDSSILIEEGEVVGLIYPSQDVTLPRDIEIQEVLLLKEAIIDESGRVIVPARTPVVGGFDTTTQGSKFIARAIYVDERLIPFSAESELLRGHRNINEKVLAASSAGGGLGLLLLTGSGFGFLAGAALGAGSVVLTSPRSVTLEGDNIIEVRVVEDLPRSRFYEDIGSF</sequence>
<keyword evidence="2" id="KW-1133">Transmembrane helix</keyword>
<keyword evidence="2" id="KW-0812">Transmembrane</keyword>
<feature type="domain" description="AMIN" evidence="3">
    <location>
        <begin position="48"/>
        <end position="136"/>
    </location>
</feature>
<evidence type="ECO:0000256" key="1">
    <source>
        <dbReference type="SAM" id="MobiDB-lite"/>
    </source>
</evidence>
<dbReference type="OrthoDB" id="419483at2"/>
<feature type="compositionally biased region" description="Polar residues" evidence="1">
    <location>
        <begin position="263"/>
        <end position="274"/>
    </location>
</feature>
<comment type="caution">
    <text evidence="4">The sequence shown here is derived from an EMBL/GenBank/DDBJ whole genome shotgun (WGS) entry which is preliminary data.</text>
</comment>
<dbReference type="AlphaFoldDB" id="A0A3N6P3B2"/>
<evidence type="ECO:0000313" key="5">
    <source>
        <dbReference type="Proteomes" id="UP000269154"/>
    </source>
</evidence>
<evidence type="ECO:0000313" key="4">
    <source>
        <dbReference type="EMBL" id="RQH49129.1"/>
    </source>
</evidence>
<evidence type="ECO:0000256" key="2">
    <source>
        <dbReference type="SAM" id="Phobius"/>
    </source>
</evidence>
<proteinExistence type="predicted"/>
<feature type="region of interest" description="Disordered" evidence="1">
    <location>
        <begin position="257"/>
        <end position="296"/>
    </location>
</feature>
<evidence type="ECO:0000259" key="3">
    <source>
        <dbReference type="Pfam" id="PF11741"/>
    </source>
</evidence>
<dbReference type="Proteomes" id="UP000269154">
    <property type="component" value="Unassembled WGS sequence"/>
</dbReference>
<dbReference type="InterPro" id="IPR021731">
    <property type="entry name" value="AMIN_dom"/>
</dbReference>
<name>A0A3N6P3B2_9CYAN</name>